<evidence type="ECO:0000256" key="2">
    <source>
        <dbReference type="ARBA" id="ARBA00022741"/>
    </source>
</evidence>
<dbReference type="InterPro" id="IPR011761">
    <property type="entry name" value="ATP-grasp"/>
</dbReference>
<keyword evidence="8" id="KW-1185">Reference proteome</keyword>
<organism evidence="7 8">
    <name type="scientific">Streptomyces marispadix</name>
    <dbReference type="NCBI Taxonomy" id="2922868"/>
    <lineage>
        <taxon>Bacteria</taxon>
        <taxon>Bacillati</taxon>
        <taxon>Actinomycetota</taxon>
        <taxon>Actinomycetes</taxon>
        <taxon>Kitasatosporales</taxon>
        <taxon>Streptomycetaceae</taxon>
        <taxon>Streptomyces</taxon>
    </lineage>
</organism>
<accession>A0ABS9T594</accession>
<dbReference type="PROSITE" id="PS50975">
    <property type="entry name" value="ATP_GRASP"/>
    <property type="match status" value="1"/>
</dbReference>
<feature type="region of interest" description="Disordered" evidence="5">
    <location>
        <begin position="408"/>
        <end position="437"/>
    </location>
</feature>
<evidence type="ECO:0000256" key="3">
    <source>
        <dbReference type="ARBA" id="ARBA00022840"/>
    </source>
</evidence>
<dbReference type="Proteomes" id="UP001166784">
    <property type="component" value="Unassembled WGS sequence"/>
</dbReference>
<keyword evidence="1" id="KW-0436">Ligase</keyword>
<evidence type="ECO:0000256" key="4">
    <source>
        <dbReference type="PROSITE-ProRule" id="PRU00409"/>
    </source>
</evidence>
<protein>
    <submittedName>
        <fullName evidence="7">ATP-grasp domain-containing protein</fullName>
    </submittedName>
</protein>
<keyword evidence="3 4" id="KW-0067">ATP-binding</keyword>
<evidence type="ECO:0000313" key="8">
    <source>
        <dbReference type="Proteomes" id="UP001166784"/>
    </source>
</evidence>
<dbReference type="InterPro" id="IPR052032">
    <property type="entry name" value="ATP-dep_AA_Ligase"/>
</dbReference>
<reference evidence="7" key="1">
    <citation type="submission" date="2022-03" db="EMBL/GenBank/DDBJ databases">
        <authorList>
            <person name="Santos J.D.N."/>
            <person name="Kallscheuer N."/>
            <person name="Jogler C."/>
            <person name="Lage O.M."/>
        </authorList>
    </citation>
    <scope>NUCLEOTIDE SEQUENCE</scope>
    <source>
        <strain evidence="7">M600PL45_2</strain>
    </source>
</reference>
<name>A0ABS9T594_9ACTN</name>
<sequence>MDEANHDVLRQVPHAEEYAFHPLLDAEEIQSSEVSVPDLLEEARAALEAFEGSVDAVVGYWDFPVSTIVAILNQEYGLRGASLEAVVKCEHKYWSRLEQQKVISEHPRFGLVSLEEKDPRLPEGMRFPVWLKPVKSYSSELAFGVADETEFREAVGKIREGISRVGRPFEYILERLDLPPEIADAGGQACLAEESLSGVQAAVEGYVREGEITVYGALDSIDYPDSSCFLRHQYPSQLPEPVQRRLKDVAKRVIGQIGMDDATFSVEFFYDAQRDEVNLLEINPRHSQSHAELFEYVDGVSNHDCMISLALGREPNLLPGHGGWAVAAKWYHRWFTDGVVRRAPSAEEIARVERELPGVKIEVVPGERQLLSEAPGQDSYSYELAHVFVGAHSEEELREKYERALAALPFRIDDPDPDPERQRQPEAAPEREPAAAD</sequence>
<gene>
    <name evidence="7" type="ORF">MMA15_25860</name>
</gene>
<feature type="domain" description="ATP-grasp" evidence="6">
    <location>
        <begin position="96"/>
        <end position="311"/>
    </location>
</feature>
<feature type="compositionally biased region" description="Basic and acidic residues" evidence="5">
    <location>
        <begin position="411"/>
        <end position="437"/>
    </location>
</feature>
<evidence type="ECO:0000259" key="6">
    <source>
        <dbReference type="PROSITE" id="PS50975"/>
    </source>
</evidence>
<dbReference type="Gene3D" id="3.30.470.20">
    <property type="entry name" value="ATP-grasp fold, B domain"/>
    <property type="match status" value="1"/>
</dbReference>
<dbReference type="Pfam" id="PF13535">
    <property type="entry name" value="ATP-grasp_4"/>
    <property type="match status" value="1"/>
</dbReference>
<dbReference type="EMBL" id="JAKWJU010000002">
    <property type="protein sequence ID" value="MCH6163697.1"/>
    <property type="molecule type" value="Genomic_DNA"/>
</dbReference>
<dbReference type="SUPFAM" id="SSF56059">
    <property type="entry name" value="Glutathione synthetase ATP-binding domain-like"/>
    <property type="match status" value="1"/>
</dbReference>
<dbReference type="RefSeq" id="WP_241063504.1">
    <property type="nucleotide sequence ID" value="NZ_JAKWJU010000002.1"/>
</dbReference>
<evidence type="ECO:0000313" key="7">
    <source>
        <dbReference type="EMBL" id="MCH6163697.1"/>
    </source>
</evidence>
<reference evidence="7" key="2">
    <citation type="journal article" date="2023" name="Int. J. Syst. Evol. Microbiol.">
        <title>Streptomyces marispadix sp. nov., isolated from marine beach sediment of the Northern Coast of Portugal.</title>
        <authorList>
            <person name="dos Santos J.D.N."/>
            <person name="Vitorino I.R."/>
            <person name="Kallscheuer N."/>
            <person name="Srivastava A."/>
            <person name="Krautwurst S."/>
            <person name="Marz M."/>
            <person name="Jogler C."/>
            <person name="Lobo Da Cunha A."/>
            <person name="Catita J."/>
            <person name="Goncalves H."/>
            <person name="Gonzalez I."/>
            <person name="Reyes F."/>
            <person name="Lage O.M."/>
        </authorList>
    </citation>
    <scope>NUCLEOTIDE SEQUENCE</scope>
    <source>
        <strain evidence="7">M600PL45_2</strain>
    </source>
</reference>
<dbReference type="PANTHER" id="PTHR43585">
    <property type="entry name" value="FUMIPYRROLE BIOSYNTHESIS PROTEIN C"/>
    <property type="match status" value="1"/>
</dbReference>
<comment type="caution">
    <text evidence="7">The sequence shown here is derived from an EMBL/GenBank/DDBJ whole genome shotgun (WGS) entry which is preliminary data.</text>
</comment>
<dbReference type="PANTHER" id="PTHR43585:SF2">
    <property type="entry name" value="ATP-GRASP ENZYME FSQD"/>
    <property type="match status" value="1"/>
</dbReference>
<evidence type="ECO:0000256" key="1">
    <source>
        <dbReference type="ARBA" id="ARBA00022598"/>
    </source>
</evidence>
<evidence type="ECO:0000256" key="5">
    <source>
        <dbReference type="SAM" id="MobiDB-lite"/>
    </source>
</evidence>
<proteinExistence type="predicted"/>
<keyword evidence="2 4" id="KW-0547">Nucleotide-binding</keyword>